<proteinExistence type="predicted"/>
<dbReference type="Proteomes" id="UP000250235">
    <property type="component" value="Unassembled WGS sequence"/>
</dbReference>
<sequence>MRAGRAWWLEYERCLARLSRAVARLPCALDARRWAGRMSGRAQTVAQVAGRCCAARDATPRLMLRRWKLLGRRWASLCAAAGRPLSAGCTTMRAGRAMGARRCAWPRVALGVALCGCRREFFVVAAASTAMLRRCRDG</sequence>
<keyword evidence="2" id="KW-1185">Reference proteome</keyword>
<protein>
    <submittedName>
        <fullName evidence="1">Putative disease resistance protein</fullName>
    </submittedName>
</protein>
<name>A0A2Z6ZRN8_9LAMI</name>
<dbReference type="AlphaFoldDB" id="A0A2Z6ZRN8"/>
<gene>
    <name evidence="1" type="ORF">F511_47183</name>
</gene>
<accession>A0A2Z6ZRN8</accession>
<organism evidence="1 2">
    <name type="scientific">Dorcoceras hygrometricum</name>
    <dbReference type="NCBI Taxonomy" id="472368"/>
    <lineage>
        <taxon>Eukaryota</taxon>
        <taxon>Viridiplantae</taxon>
        <taxon>Streptophyta</taxon>
        <taxon>Embryophyta</taxon>
        <taxon>Tracheophyta</taxon>
        <taxon>Spermatophyta</taxon>
        <taxon>Magnoliopsida</taxon>
        <taxon>eudicotyledons</taxon>
        <taxon>Gunneridae</taxon>
        <taxon>Pentapetalae</taxon>
        <taxon>asterids</taxon>
        <taxon>lamiids</taxon>
        <taxon>Lamiales</taxon>
        <taxon>Gesneriaceae</taxon>
        <taxon>Didymocarpoideae</taxon>
        <taxon>Trichosporeae</taxon>
        <taxon>Loxocarpinae</taxon>
        <taxon>Dorcoceras</taxon>
    </lineage>
</organism>
<dbReference type="EMBL" id="KV191639">
    <property type="protein sequence ID" value="KZT75792.1"/>
    <property type="molecule type" value="Genomic_DNA"/>
</dbReference>
<evidence type="ECO:0000313" key="2">
    <source>
        <dbReference type="Proteomes" id="UP000250235"/>
    </source>
</evidence>
<evidence type="ECO:0000313" key="1">
    <source>
        <dbReference type="EMBL" id="KZT75792.1"/>
    </source>
</evidence>
<reference evidence="1 2" key="1">
    <citation type="journal article" date="2015" name="Proc. Natl. Acad. Sci. U.S.A.">
        <title>The resurrection genome of Boea hygrometrica: A blueprint for survival of dehydration.</title>
        <authorList>
            <person name="Xiao L."/>
            <person name="Yang G."/>
            <person name="Zhang L."/>
            <person name="Yang X."/>
            <person name="Zhao S."/>
            <person name="Ji Z."/>
            <person name="Zhou Q."/>
            <person name="Hu M."/>
            <person name="Wang Y."/>
            <person name="Chen M."/>
            <person name="Xu Y."/>
            <person name="Jin H."/>
            <person name="Xiao X."/>
            <person name="Hu G."/>
            <person name="Bao F."/>
            <person name="Hu Y."/>
            <person name="Wan P."/>
            <person name="Li L."/>
            <person name="Deng X."/>
            <person name="Kuang T."/>
            <person name="Xiang C."/>
            <person name="Zhu J.K."/>
            <person name="Oliver M.J."/>
            <person name="He Y."/>
        </authorList>
    </citation>
    <scope>NUCLEOTIDE SEQUENCE [LARGE SCALE GENOMIC DNA]</scope>
    <source>
        <strain evidence="2">cv. XS01</strain>
    </source>
</reference>